<protein>
    <recommendedName>
        <fullName evidence="3">F-box domain-containing protein</fullName>
    </recommendedName>
</protein>
<sequence length="297" mass="35347">MACSKFILGNLPELTSNIIQYLWDDIPTLLSCILVNRLWCNTTIPLLWKDPFSMKHPKNFYFIEIYLQKLNEKDKAQLYKYGINNNLFSSNTLFNYSNFIKLFIENGVKLHTFEIEIAYTFLNVNNEYFNSVFELILQNPKFISNIKNLKLHFNEKILNYNFLKCFYSKCNLISSLHFKFSEYESFNNDCVTIENQLLQIINSQKNLKKIFLAYNNPIYSKSLSSYDSLPLYNIINHNNSNNLKIIIFHGINFKNISYIKKAFEQLNVLESIHILYCPIRNMYTERIRFVYILCTFL</sequence>
<name>A0A2N1MT05_9GLOM</name>
<reference evidence="1 2" key="2">
    <citation type="submission" date="2017-10" db="EMBL/GenBank/DDBJ databases">
        <title>Extensive intraspecific genome diversity in a model arbuscular mycorrhizal fungus.</title>
        <authorList>
            <person name="Chen E.C.H."/>
            <person name="Morin E."/>
            <person name="Baudet D."/>
            <person name="Noel J."/>
            <person name="Ndikumana S."/>
            <person name="Charron P."/>
            <person name="St-Onge C."/>
            <person name="Giorgi J."/>
            <person name="Grigoriev I.V."/>
            <person name="Roux C."/>
            <person name="Martin F.M."/>
            <person name="Corradi N."/>
        </authorList>
    </citation>
    <scope>NUCLEOTIDE SEQUENCE [LARGE SCALE GENOMIC DNA]</scope>
    <source>
        <strain evidence="1 2">C2</strain>
    </source>
</reference>
<dbReference type="EMBL" id="LLXL01001382">
    <property type="protein sequence ID" value="PKK64776.1"/>
    <property type="molecule type" value="Genomic_DNA"/>
</dbReference>
<dbReference type="VEuPathDB" id="FungiDB:FUN_005174"/>
<comment type="caution">
    <text evidence="1">The sequence shown here is derived from an EMBL/GenBank/DDBJ whole genome shotgun (WGS) entry which is preliminary data.</text>
</comment>
<dbReference type="AlphaFoldDB" id="A0A2N1MT05"/>
<evidence type="ECO:0000313" key="1">
    <source>
        <dbReference type="EMBL" id="PKK64776.1"/>
    </source>
</evidence>
<reference evidence="1 2" key="1">
    <citation type="submission" date="2016-04" db="EMBL/GenBank/DDBJ databases">
        <title>Genome analyses suggest a sexual origin of heterokaryosis in a supposedly ancient asexual fungus.</title>
        <authorList>
            <person name="Ropars J."/>
            <person name="Sedzielewska K."/>
            <person name="Noel J."/>
            <person name="Charron P."/>
            <person name="Farinelli L."/>
            <person name="Marton T."/>
            <person name="Kruger M."/>
            <person name="Pelin A."/>
            <person name="Brachmann A."/>
            <person name="Corradi N."/>
        </authorList>
    </citation>
    <scope>NUCLEOTIDE SEQUENCE [LARGE SCALE GENOMIC DNA]</scope>
    <source>
        <strain evidence="1 2">C2</strain>
    </source>
</reference>
<gene>
    <name evidence="1" type="ORF">RhiirC2_787036</name>
</gene>
<organism evidence="1 2">
    <name type="scientific">Rhizophagus irregularis</name>
    <dbReference type="NCBI Taxonomy" id="588596"/>
    <lineage>
        <taxon>Eukaryota</taxon>
        <taxon>Fungi</taxon>
        <taxon>Fungi incertae sedis</taxon>
        <taxon>Mucoromycota</taxon>
        <taxon>Glomeromycotina</taxon>
        <taxon>Glomeromycetes</taxon>
        <taxon>Glomerales</taxon>
        <taxon>Glomeraceae</taxon>
        <taxon>Rhizophagus</taxon>
    </lineage>
</organism>
<evidence type="ECO:0000313" key="2">
    <source>
        <dbReference type="Proteomes" id="UP000233469"/>
    </source>
</evidence>
<evidence type="ECO:0008006" key="3">
    <source>
        <dbReference type="Google" id="ProtNLM"/>
    </source>
</evidence>
<proteinExistence type="predicted"/>
<dbReference type="Proteomes" id="UP000233469">
    <property type="component" value="Unassembled WGS sequence"/>
</dbReference>
<accession>A0A2N1MT05</accession>